<accession>A0ABW5NH32</accession>
<sequence>MKKAFLLSIIVFMVITFLFSWWFIHVFGQNAKLGITTLRNIVVDRAFLISIPISIAYFSIHMLVIKQKNKWILAAIIVLILIGLYAVLAYFYLFNVIIVSLLENPFVD</sequence>
<comment type="caution">
    <text evidence="2">The sequence shown here is derived from an EMBL/GenBank/DDBJ whole genome shotgun (WGS) entry which is preliminary data.</text>
</comment>
<name>A0ABW5NH32_9SPHI</name>
<dbReference type="Proteomes" id="UP001597393">
    <property type="component" value="Unassembled WGS sequence"/>
</dbReference>
<dbReference type="EMBL" id="JBHUMA010000004">
    <property type="protein sequence ID" value="MFD2598434.1"/>
    <property type="molecule type" value="Genomic_DNA"/>
</dbReference>
<keyword evidence="3" id="KW-1185">Reference proteome</keyword>
<feature type="transmembrane region" description="Helical" evidence="1">
    <location>
        <begin position="5"/>
        <end position="27"/>
    </location>
</feature>
<dbReference type="RefSeq" id="WP_380868318.1">
    <property type="nucleotide sequence ID" value="NZ_JBHUMA010000004.1"/>
</dbReference>
<feature type="transmembrane region" description="Helical" evidence="1">
    <location>
        <begin position="72"/>
        <end position="102"/>
    </location>
</feature>
<evidence type="ECO:0008006" key="4">
    <source>
        <dbReference type="Google" id="ProtNLM"/>
    </source>
</evidence>
<keyword evidence="1" id="KW-0812">Transmembrane</keyword>
<reference evidence="3" key="1">
    <citation type="journal article" date="2019" name="Int. J. Syst. Evol. Microbiol.">
        <title>The Global Catalogue of Microorganisms (GCM) 10K type strain sequencing project: providing services to taxonomists for standard genome sequencing and annotation.</title>
        <authorList>
            <consortium name="The Broad Institute Genomics Platform"/>
            <consortium name="The Broad Institute Genome Sequencing Center for Infectious Disease"/>
            <person name="Wu L."/>
            <person name="Ma J."/>
        </authorList>
    </citation>
    <scope>NUCLEOTIDE SEQUENCE [LARGE SCALE GENOMIC DNA]</scope>
    <source>
        <strain evidence="3">KCTC 42248</strain>
    </source>
</reference>
<keyword evidence="1" id="KW-1133">Transmembrane helix</keyword>
<protein>
    <recommendedName>
        <fullName evidence="4">DUF4293 family protein</fullName>
    </recommendedName>
</protein>
<keyword evidence="1" id="KW-0472">Membrane</keyword>
<evidence type="ECO:0000256" key="1">
    <source>
        <dbReference type="SAM" id="Phobius"/>
    </source>
</evidence>
<organism evidence="2 3">
    <name type="scientific">Sphingobacterium corticis</name>
    <dbReference type="NCBI Taxonomy" id="1812823"/>
    <lineage>
        <taxon>Bacteria</taxon>
        <taxon>Pseudomonadati</taxon>
        <taxon>Bacteroidota</taxon>
        <taxon>Sphingobacteriia</taxon>
        <taxon>Sphingobacteriales</taxon>
        <taxon>Sphingobacteriaceae</taxon>
        <taxon>Sphingobacterium</taxon>
    </lineage>
</organism>
<gene>
    <name evidence="2" type="ORF">ACFSQ3_05665</name>
</gene>
<proteinExistence type="predicted"/>
<evidence type="ECO:0000313" key="2">
    <source>
        <dbReference type="EMBL" id="MFD2598434.1"/>
    </source>
</evidence>
<evidence type="ECO:0000313" key="3">
    <source>
        <dbReference type="Proteomes" id="UP001597393"/>
    </source>
</evidence>
<feature type="transmembrane region" description="Helical" evidence="1">
    <location>
        <begin position="47"/>
        <end position="65"/>
    </location>
</feature>